<dbReference type="Proteomes" id="UP000799778">
    <property type="component" value="Unassembled WGS sequence"/>
</dbReference>
<name>A0A6A5Y7U7_9PLEO</name>
<keyword evidence="3" id="KW-1185">Reference proteome</keyword>
<feature type="region of interest" description="Disordered" evidence="1">
    <location>
        <begin position="71"/>
        <end position="90"/>
    </location>
</feature>
<dbReference type="RefSeq" id="XP_033389209.1">
    <property type="nucleotide sequence ID" value="XM_033520683.1"/>
</dbReference>
<protein>
    <submittedName>
        <fullName evidence="2">Uncharacterized protein</fullName>
    </submittedName>
</protein>
<evidence type="ECO:0000313" key="2">
    <source>
        <dbReference type="EMBL" id="KAF2020870.1"/>
    </source>
</evidence>
<accession>A0A6A5Y7U7</accession>
<organism evidence="2 3">
    <name type="scientific">Aaosphaeria arxii CBS 175.79</name>
    <dbReference type="NCBI Taxonomy" id="1450172"/>
    <lineage>
        <taxon>Eukaryota</taxon>
        <taxon>Fungi</taxon>
        <taxon>Dikarya</taxon>
        <taxon>Ascomycota</taxon>
        <taxon>Pezizomycotina</taxon>
        <taxon>Dothideomycetes</taxon>
        <taxon>Pleosporomycetidae</taxon>
        <taxon>Pleosporales</taxon>
        <taxon>Pleosporales incertae sedis</taxon>
        <taxon>Aaosphaeria</taxon>
    </lineage>
</organism>
<proteinExistence type="predicted"/>
<evidence type="ECO:0000256" key="1">
    <source>
        <dbReference type="SAM" id="MobiDB-lite"/>
    </source>
</evidence>
<dbReference type="EMBL" id="ML978066">
    <property type="protein sequence ID" value="KAF2020870.1"/>
    <property type="molecule type" value="Genomic_DNA"/>
</dbReference>
<evidence type="ECO:0000313" key="3">
    <source>
        <dbReference type="Proteomes" id="UP000799778"/>
    </source>
</evidence>
<gene>
    <name evidence="2" type="ORF">BU24DRAFT_10023</name>
</gene>
<dbReference type="AlphaFoldDB" id="A0A6A5Y7U7"/>
<reference evidence="2" key="1">
    <citation type="journal article" date="2020" name="Stud. Mycol.">
        <title>101 Dothideomycetes genomes: a test case for predicting lifestyles and emergence of pathogens.</title>
        <authorList>
            <person name="Haridas S."/>
            <person name="Albert R."/>
            <person name="Binder M."/>
            <person name="Bloem J."/>
            <person name="Labutti K."/>
            <person name="Salamov A."/>
            <person name="Andreopoulos B."/>
            <person name="Baker S."/>
            <person name="Barry K."/>
            <person name="Bills G."/>
            <person name="Bluhm B."/>
            <person name="Cannon C."/>
            <person name="Castanera R."/>
            <person name="Culley D."/>
            <person name="Daum C."/>
            <person name="Ezra D."/>
            <person name="Gonzalez J."/>
            <person name="Henrissat B."/>
            <person name="Kuo A."/>
            <person name="Liang C."/>
            <person name="Lipzen A."/>
            <person name="Lutzoni F."/>
            <person name="Magnuson J."/>
            <person name="Mondo S."/>
            <person name="Nolan M."/>
            <person name="Ohm R."/>
            <person name="Pangilinan J."/>
            <person name="Park H.-J."/>
            <person name="Ramirez L."/>
            <person name="Alfaro M."/>
            <person name="Sun H."/>
            <person name="Tritt A."/>
            <person name="Yoshinaga Y."/>
            <person name="Zwiers L.-H."/>
            <person name="Turgeon B."/>
            <person name="Goodwin S."/>
            <person name="Spatafora J."/>
            <person name="Crous P."/>
            <person name="Grigoriev I."/>
        </authorList>
    </citation>
    <scope>NUCLEOTIDE SEQUENCE</scope>
    <source>
        <strain evidence="2">CBS 175.79</strain>
    </source>
</reference>
<dbReference type="GeneID" id="54278080"/>
<sequence length="166" mass="18543">MKRLELTYPSIFCCVPKVSRKTISSLTASVSTTSTLKSLLEKKLSSQPCLPRYTYLPPSCPYIPAVPLSNNPPQIDDGSGPSKVKTETTKTKSIVSKLSKHSLTPLHLQRTRLIIPRKDSLHFAGNSLSPFLLDEWGQAAQPGHWLFMITIIIPSTHPHWCCLFSW</sequence>